<dbReference type="CDD" id="cd03801">
    <property type="entry name" value="GT4_PimA-like"/>
    <property type="match status" value="1"/>
</dbReference>
<dbReference type="Proteomes" id="UP001652395">
    <property type="component" value="Unassembled WGS sequence"/>
</dbReference>
<evidence type="ECO:0000313" key="2">
    <source>
        <dbReference type="EMBL" id="MCU6798949.1"/>
    </source>
</evidence>
<keyword evidence="3" id="KW-1185">Reference proteome</keyword>
<sequence>MGKMRVLWVTASPLGPAARILNMQNAGTSGGWIQTIYEEISRDEIELSFLCFSKKVKEGRVIHNTSDEGENAYCLNMPEMSFGIKPSPKMLHQISDTIQEIKPDIIQIWGTETVAQNAVASCATNIKKVVFIQGLIGIHARYYGGRLDDLGLRMPHTPKEFLVHEIKKRKFVSQVEFEKKEIREAGNVILDNDFSAAYSKSIDEGVGVFEYRLNPNRVFVEYEWSLENCKKHRIFTVFGGGPDKGLHQLLKAVGILKRIYPDIEVFIPGIFNADEKGRLKEDKFLSSYERLLRSLISDLELFDNIYFCGRMNPDGMAKQISNSHCFVNPSIMEVHAGSLREAMLVGIPSISTFCGSVGEFMQEGVTGYLYRYEEHEVLAYKLRKIFDDDDIAQKIGQAARNKMLSFRRENRDSELFSIYKKILGEEK</sequence>
<dbReference type="RefSeq" id="WP_158357467.1">
    <property type="nucleotide sequence ID" value="NZ_JAOQJF010000004.1"/>
</dbReference>
<dbReference type="SUPFAM" id="SSF53756">
    <property type="entry name" value="UDP-Glycosyltransferase/glycogen phosphorylase"/>
    <property type="match status" value="1"/>
</dbReference>
<comment type="caution">
    <text evidence="2">The sequence shown here is derived from an EMBL/GenBank/DDBJ whole genome shotgun (WGS) entry which is preliminary data.</text>
</comment>
<dbReference type="Pfam" id="PF00534">
    <property type="entry name" value="Glycos_transf_1"/>
    <property type="match status" value="1"/>
</dbReference>
<organism evidence="2 3">
    <name type="scientific">Alitiscatomonas aceti</name>
    <dbReference type="NCBI Taxonomy" id="2981724"/>
    <lineage>
        <taxon>Bacteria</taxon>
        <taxon>Bacillati</taxon>
        <taxon>Bacillota</taxon>
        <taxon>Clostridia</taxon>
        <taxon>Lachnospirales</taxon>
        <taxon>Lachnospiraceae</taxon>
        <taxon>Alitiscatomonas</taxon>
    </lineage>
</organism>
<evidence type="ECO:0000259" key="1">
    <source>
        <dbReference type="Pfam" id="PF00534"/>
    </source>
</evidence>
<dbReference type="PANTHER" id="PTHR12526">
    <property type="entry name" value="GLYCOSYLTRANSFERASE"/>
    <property type="match status" value="1"/>
</dbReference>
<dbReference type="InterPro" id="IPR001296">
    <property type="entry name" value="Glyco_trans_1"/>
</dbReference>
<reference evidence="2 3" key="1">
    <citation type="journal article" date="2021" name="ISME Commun">
        <title>Automated analysis of genomic sequences facilitates high-throughput and comprehensive description of bacteria.</title>
        <authorList>
            <person name="Hitch T.C.A."/>
        </authorList>
    </citation>
    <scope>NUCLEOTIDE SEQUENCE [LARGE SCALE GENOMIC DNA]</scope>
    <source>
        <strain evidence="3">f_CCE</strain>
    </source>
</reference>
<evidence type="ECO:0000313" key="3">
    <source>
        <dbReference type="Proteomes" id="UP001652395"/>
    </source>
</evidence>
<feature type="domain" description="Glycosyl transferase family 1" evidence="1">
    <location>
        <begin position="234"/>
        <end position="401"/>
    </location>
</feature>
<accession>A0ABT2UWD0</accession>
<dbReference type="PANTHER" id="PTHR12526:SF630">
    <property type="entry name" value="GLYCOSYLTRANSFERASE"/>
    <property type="match status" value="1"/>
</dbReference>
<dbReference type="Gene3D" id="3.40.50.2000">
    <property type="entry name" value="Glycogen Phosphorylase B"/>
    <property type="match status" value="1"/>
</dbReference>
<protein>
    <submittedName>
        <fullName evidence="2">Glycosyltransferase family 4 protein</fullName>
    </submittedName>
</protein>
<name>A0ABT2UWD0_9FIRM</name>
<proteinExistence type="predicted"/>
<gene>
    <name evidence="2" type="ORF">OCV69_03195</name>
</gene>
<dbReference type="EMBL" id="JAOQJF010000004">
    <property type="protein sequence ID" value="MCU6798949.1"/>
    <property type="molecule type" value="Genomic_DNA"/>
</dbReference>